<dbReference type="Gene3D" id="3.30.980.10">
    <property type="entry name" value="Threonyl-trna Synthetase, Chain A, domain 2"/>
    <property type="match status" value="1"/>
</dbReference>
<keyword evidence="2" id="KW-0479">Metal-binding</keyword>
<gene>
    <name evidence="5" type="ORF">FYJ71_02850</name>
</gene>
<protein>
    <submittedName>
        <fullName evidence="5">Alanyl-tRNA editing protein</fullName>
    </submittedName>
</protein>
<organism evidence="5 6">
    <name type="scientific">Peptostreptococcus porci</name>
    <dbReference type="NCBI Taxonomy" id="2652282"/>
    <lineage>
        <taxon>Bacteria</taxon>
        <taxon>Bacillati</taxon>
        <taxon>Bacillota</taxon>
        <taxon>Clostridia</taxon>
        <taxon>Peptostreptococcales</taxon>
        <taxon>Peptostreptococcaceae</taxon>
        <taxon>Peptostreptococcus</taxon>
    </lineage>
</organism>
<dbReference type="InterPro" id="IPR012947">
    <property type="entry name" value="tRNA_SAD"/>
</dbReference>
<keyword evidence="3" id="KW-0862">Zinc</keyword>
<dbReference type="PANTHER" id="PTHR43462:SF1">
    <property type="entry name" value="ALANYL-TRNA EDITING PROTEIN AARSD1"/>
    <property type="match status" value="1"/>
</dbReference>
<dbReference type="InterPro" id="IPR051335">
    <property type="entry name" value="Alanyl-tRNA_Editing_Enzymes"/>
</dbReference>
<evidence type="ECO:0000313" key="5">
    <source>
        <dbReference type="EMBL" id="MST61912.1"/>
    </source>
</evidence>
<sequence length="409" mass="46825">MEKLYYRKRYLDSLETTVKEIVPLNGQIGLRLEEDIVFPGGGGQAADIASITGNSNKIFDILSVKEDELSGNLHYVDDSSGFNVGDRVNVNIDWKHREDNMHQHSGQHILSGCFYKLFGRNTTGLHIGQSVSQLDIEGLFDDEMVAEIELYANEIIQQSIEVENYISEDDNIVTRRKLPDTDNGIRILKIGDLDINACCGIHVYNTRDLKLIKIVRYYKNRNGTRFEYLVGKRAIDFVLKREFVFEKILNLYSCNEDTIINALMNERIKKDEFALEKKYLENKLLPTISNELIGSGETIFGEITLISKVFSNDKKWFIEDLAKYITENNRAIVLIANKKEKNMEILLQCSKSIFDEHPMINMGQLWKENSHIVRAKGGGSRFLAQGVCEKTEEISVFFANIENSIKNEK</sequence>
<feature type="domain" description="Threonyl/alanyl tRNA synthetase SAD" evidence="4">
    <location>
        <begin position="185"/>
        <end position="227"/>
    </location>
</feature>
<comment type="cofactor">
    <cofactor evidence="1">
        <name>Zn(2+)</name>
        <dbReference type="ChEBI" id="CHEBI:29105"/>
    </cofactor>
</comment>
<name>A0A6N7XC85_9FIRM</name>
<dbReference type="EMBL" id="VUNE01000001">
    <property type="protein sequence ID" value="MST61912.1"/>
    <property type="molecule type" value="Genomic_DNA"/>
</dbReference>
<dbReference type="GO" id="GO:0004812">
    <property type="term" value="F:aminoacyl-tRNA ligase activity"/>
    <property type="evidence" value="ECO:0007669"/>
    <property type="project" value="InterPro"/>
</dbReference>
<evidence type="ECO:0000256" key="1">
    <source>
        <dbReference type="ARBA" id="ARBA00001947"/>
    </source>
</evidence>
<comment type="caution">
    <text evidence="5">The sequence shown here is derived from an EMBL/GenBank/DDBJ whole genome shotgun (WGS) entry which is preliminary data.</text>
</comment>
<dbReference type="AlphaFoldDB" id="A0A6N7XC85"/>
<accession>A0A6N7XC85</accession>
<dbReference type="SUPFAM" id="SSF50447">
    <property type="entry name" value="Translation proteins"/>
    <property type="match status" value="1"/>
</dbReference>
<evidence type="ECO:0000259" key="4">
    <source>
        <dbReference type="SMART" id="SM00863"/>
    </source>
</evidence>
<dbReference type="GO" id="GO:0005524">
    <property type="term" value="F:ATP binding"/>
    <property type="evidence" value="ECO:0007669"/>
    <property type="project" value="InterPro"/>
</dbReference>
<dbReference type="SUPFAM" id="SSF55186">
    <property type="entry name" value="ThrRS/AlaRS common domain"/>
    <property type="match status" value="1"/>
</dbReference>
<proteinExistence type="predicted"/>
<dbReference type="GO" id="GO:0046872">
    <property type="term" value="F:metal ion binding"/>
    <property type="evidence" value="ECO:0007669"/>
    <property type="project" value="UniProtKB-KW"/>
</dbReference>
<dbReference type="PANTHER" id="PTHR43462">
    <property type="entry name" value="ALANYL-TRNA EDITING PROTEIN"/>
    <property type="match status" value="1"/>
</dbReference>
<dbReference type="RefSeq" id="WP_154537286.1">
    <property type="nucleotide sequence ID" value="NZ_VUNE01000001.1"/>
</dbReference>
<keyword evidence="6" id="KW-1185">Reference proteome</keyword>
<dbReference type="InterPro" id="IPR009000">
    <property type="entry name" value="Transl_B-barrel_sf"/>
</dbReference>
<evidence type="ECO:0000256" key="2">
    <source>
        <dbReference type="ARBA" id="ARBA00022723"/>
    </source>
</evidence>
<dbReference type="SMART" id="SM00863">
    <property type="entry name" value="tRNA_SAD"/>
    <property type="match status" value="1"/>
</dbReference>
<dbReference type="Gene3D" id="3.10.310.40">
    <property type="match status" value="1"/>
</dbReference>
<reference evidence="5 6" key="1">
    <citation type="submission" date="2019-08" db="EMBL/GenBank/DDBJ databases">
        <title>In-depth cultivation of the pig gut microbiome towards novel bacterial diversity and tailored functional studies.</title>
        <authorList>
            <person name="Wylensek D."/>
            <person name="Hitch T.C.A."/>
            <person name="Clavel T."/>
        </authorList>
    </citation>
    <scope>NUCLEOTIDE SEQUENCE [LARGE SCALE GENOMIC DNA]</scope>
    <source>
        <strain evidence="5 6">WCA-SAB-591-4A-A</strain>
    </source>
</reference>
<evidence type="ECO:0000313" key="6">
    <source>
        <dbReference type="Proteomes" id="UP000440713"/>
    </source>
</evidence>
<evidence type="ECO:0000256" key="3">
    <source>
        <dbReference type="ARBA" id="ARBA00022833"/>
    </source>
</evidence>
<dbReference type="Proteomes" id="UP000440713">
    <property type="component" value="Unassembled WGS sequence"/>
</dbReference>
<dbReference type="InterPro" id="IPR018163">
    <property type="entry name" value="Thr/Ala-tRNA-synth_IIc_edit"/>
</dbReference>
<dbReference type="GO" id="GO:0043039">
    <property type="term" value="P:tRNA aminoacylation"/>
    <property type="evidence" value="ECO:0007669"/>
    <property type="project" value="InterPro"/>
</dbReference>
<dbReference type="Pfam" id="PF07973">
    <property type="entry name" value="tRNA_SAD"/>
    <property type="match status" value="1"/>
</dbReference>
<dbReference type="GO" id="GO:0002161">
    <property type="term" value="F:aminoacyl-tRNA deacylase activity"/>
    <property type="evidence" value="ECO:0007669"/>
    <property type="project" value="UniProtKB-ARBA"/>
</dbReference>
<dbReference type="Gene3D" id="2.40.30.130">
    <property type="match status" value="1"/>
</dbReference>